<comment type="caution">
    <text evidence="10">The sequence shown here is derived from an EMBL/GenBank/DDBJ whole genome shotgun (WGS) entry which is preliminary data.</text>
</comment>
<organism evidence="10">
    <name type="scientific">marine sediment metagenome</name>
    <dbReference type="NCBI Taxonomy" id="412755"/>
    <lineage>
        <taxon>unclassified sequences</taxon>
        <taxon>metagenomes</taxon>
        <taxon>ecological metagenomes</taxon>
    </lineage>
</organism>
<feature type="transmembrane region" description="Helical" evidence="8">
    <location>
        <begin position="20"/>
        <end position="39"/>
    </location>
</feature>
<name>A0A0F9PWX9_9ZZZZ</name>
<evidence type="ECO:0000256" key="2">
    <source>
        <dbReference type="ARBA" id="ARBA00022448"/>
    </source>
</evidence>
<dbReference type="PANTHER" id="PTHR23522">
    <property type="entry name" value="BLL5896 PROTEIN"/>
    <property type="match status" value="1"/>
</dbReference>
<evidence type="ECO:0000259" key="9">
    <source>
        <dbReference type="Pfam" id="PF12832"/>
    </source>
</evidence>
<feature type="transmembrane region" description="Helical" evidence="8">
    <location>
        <begin position="177"/>
        <end position="197"/>
    </location>
</feature>
<reference evidence="10" key="1">
    <citation type="journal article" date="2015" name="Nature">
        <title>Complex archaea that bridge the gap between prokaryotes and eukaryotes.</title>
        <authorList>
            <person name="Spang A."/>
            <person name="Saw J.H."/>
            <person name="Jorgensen S.L."/>
            <person name="Zaremba-Niedzwiedzka K."/>
            <person name="Martijn J."/>
            <person name="Lind A.E."/>
            <person name="van Eijk R."/>
            <person name="Schleper C."/>
            <person name="Guy L."/>
            <person name="Ettema T.J."/>
        </authorList>
    </citation>
    <scope>NUCLEOTIDE SEQUENCE</scope>
</reference>
<evidence type="ECO:0000256" key="5">
    <source>
        <dbReference type="ARBA" id="ARBA00022692"/>
    </source>
</evidence>
<evidence type="ECO:0000256" key="3">
    <source>
        <dbReference type="ARBA" id="ARBA00022475"/>
    </source>
</evidence>
<feature type="transmembrane region" description="Helical" evidence="8">
    <location>
        <begin position="233"/>
        <end position="259"/>
    </location>
</feature>
<proteinExistence type="predicted"/>
<dbReference type="PANTHER" id="PTHR23522:SF10">
    <property type="entry name" value="3-PHENYLPROPIONIC ACID TRANSPORTER-RELATED"/>
    <property type="match status" value="1"/>
</dbReference>
<protein>
    <recommendedName>
        <fullName evidence="9">Major facilitator superfamily associated domain-containing protein</fullName>
    </recommendedName>
</protein>
<evidence type="ECO:0000256" key="8">
    <source>
        <dbReference type="SAM" id="Phobius"/>
    </source>
</evidence>
<evidence type="ECO:0000313" key="10">
    <source>
        <dbReference type="EMBL" id="KKN29242.1"/>
    </source>
</evidence>
<feature type="transmembrane region" description="Helical" evidence="8">
    <location>
        <begin position="358"/>
        <end position="383"/>
    </location>
</feature>
<evidence type="ECO:0000256" key="7">
    <source>
        <dbReference type="ARBA" id="ARBA00023136"/>
    </source>
</evidence>
<feature type="transmembrane region" description="Helical" evidence="8">
    <location>
        <begin position="395"/>
        <end position="416"/>
    </location>
</feature>
<dbReference type="SUPFAM" id="SSF103473">
    <property type="entry name" value="MFS general substrate transporter"/>
    <property type="match status" value="1"/>
</dbReference>
<sequence>MSSSYLLEIIRKKTIHLKIFTFFNYFISVFYMVFILIWLNQNKVSIAEIFAYNLAIIIIIAIFSNTFSHISDKMNNRLIFIQISNFTCAIGVLFIAFKVNFITIMIYVFLTNSLSRETFITALIYEVIEKREILTKVETPNFEKKNAKEYAKIRIMGSFGWAIGAPIAGYLMEIYGFSFAFLLCALGYIILAFYFYILTKDFKQILNIERKETNSNIKSLDTNNRILHRKYEFLGLLIIAGIFEIGLVLAVGIKTIYAIELGGSLVFVGMLACLWASFELPLFFLSSKITEKYNYIYPLMLGVIFILIKNLFYIYIITPDTIFLFLLLEIFNQFGIMWPALTYAINQIFAKQKKALGTSLYISIVVSAGFFGNLLGMILALLYNIGGSYKDYQILFIYSMIFTVIALICYIILIIVRRNYNKITHYYK</sequence>
<dbReference type="GO" id="GO:0005886">
    <property type="term" value="C:plasma membrane"/>
    <property type="evidence" value="ECO:0007669"/>
    <property type="project" value="UniProtKB-SubCell"/>
</dbReference>
<keyword evidence="5 8" id="KW-0812">Transmembrane</keyword>
<evidence type="ECO:0000256" key="6">
    <source>
        <dbReference type="ARBA" id="ARBA00022989"/>
    </source>
</evidence>
<dbReference type="Gene3D" id="1.20.1250.20">
    <property type="entry name" value="MFS general substrate transporter like domains"/>
    <property type="match status" value="2"/>
</dbReference>
<dbReference type="Pfam" id="PF12832">
    <property type="entry name" value="MFS_1_like"/>
    <property type="match status" value="1"/>
</dbReference>
<keyword evidence="7 8" id="KW-0472">Membrane</keyword>
<keyword evidence="4" id="KW-0997">Cell inner membrane</keyword>
<feature type="transmembrane region" description="Helical" evidence="8">
    <location>
        <begin position="296"/>
        <end position="316"/>
    </location>
</feature>
<feature type="transmembrane region" description="Helical" evidence="8">
    <location>
        <begin position="83"/>
        <end position="110"/>
    </location>
</feature>
<keyword evidence="2" id="KW-0813">Transport</keyword>
<feature type="transmembrane region" description="Helical" evidence="8">
    <location>
        <begin position="51"/>
        <end position="71"/>
    </location>
</feature>
<dbReference type="InterPro" id="IPR024989">
    <property type="entry name" value="MFS_assoc_dom"/>
</dbReference>
<dbReference type="AlphaFoldDB" id="A0A0F9PWX9"/>
<feature type="domain" description="Major facilitator superfamily associated" evidence="9">
    <location>
        <begin position="15"/>
        <end position="376"/>
    </location>
</feature>
<evidence type="ECO:0000256" key="4">
    <source>
        <dbReference type="ARBA" id="ARBA00022519"/>
    </source>
</evidence>
<keyword evidence="3" id="KW-1003">Cell membrane</keyword>
<dbReference type="InterPro" id="IPR036259">
    <property type="entry name" value="MFS_trans_sf"/>
</dbReference>
<keyword evidence="6 8" id="KW-1133">Transmembrane helix</keyword>
<feature type="transmembrane region" description="Helical" evidence="8">
    <location>
        <begin position="322"/>
        <end position="346"/>
    </location>
</feature>
<gene>
    <name evidence="10" type="ORF">LCGC14_0846070</name>
</gene>
<accession>A0A0F9PWX9</accession>
<comment type="subcellular location">
    <subcellularLocation>
        <location evidence="1">Cell inner membrane</location>
        <topology evidence="1">Multi-pass membrane protein</topology>
    </subcellularLocation>
</comment>
<evidence type="ECO:0000256" key="1">
    <source>
        <dbReference type="ARBA" id="ARBA00004429"/>
    </source>
</evidence>
<feature type="transmembrane region" description="Helical" evidence="8">
    <location>
        <begin position="265"/>
        <end position="284"/>
    </location>
</feature>
<dbReference type="EMBL" id="LAZR01002500">
    <property type="protein sequence ID" value="KKN29242.1"/>
    <property type="molecule type" value="Genomic_DNA"/>
</dbReference>